<evidence type="ECO:0000313" key="1">
    <source>
        <dbReference type="EMBL" id="GIF23487.1"/>
    </source>
</evidence>
<comment type="caution">
    <text evidence="1">The sequence shown here is derived from an EMBL/GenBank/DDBJ whole genome shotgun (WGS) entry which is preliminary data.</text>
</comment>
<gene>
    <name evidence="1" type="ORF">Ate02nite_62170</name>
</gene>
<proteinExistence type="predicted"/>
<keyword evidence="2" id="KW-1185">Reference proteome</keyword>
<accession>A0A919NTZ4</accession>
<evidence type="ECO:0000313" key="2">
    <source>
        <dbReference type="Proteomes" id="UP000623608"/>
    </source>
</evidence>
<protein>
    <submittedName>
        <fullName evidence="1">Uncharacterized protein</fullName>
    </submittedName>
</protein>
<dbReference type="Proteomes" id="UP000623608">
    <property type="component" value="Unassembled WGS sequence"/>
</dbReference>
<dbReference type="AlphaFoldDB" id="A0A919NTZ4"/>
<dbReference type="EMBL" id="BOMY01000041">
    <property type="protein sequence ID" value="GIF23487.1"/>
    <property type="molecule type" value="Genomic_DNA"/>
</dbReference>
<sequence>MSAAAGFCAEHPHGMIDAVKVAGYEEFPLTDGAPFMADPLFWPTYLSALIAPTDDELVTAAFGVAAADCYAYYDRLTDPETWPVLRLGLRDEHEIDIVFYNEPGEYGVDFLLCRSGGENPVELATLGGHELRPGLSWPELITAAGTTEPNTRLLLLMPAFGDLDLPPDAAATVTAALESVGAGAGAADLAAYMLRKPPWWPHWRRTTDGALVSDGRYSRRNPDGPAALPAPDLLTISTALA</sequence>
<name>A0A919NTZ4_9ACTN</name>
<organism evidence="1 2">
    <name type="scientific">Paractinoplanes tereljensis</name>
    <dbReference type="NCBI Taxonomy" id="571912"/>
    <lineage>
        <taxon>Bacteria</taxon>
        <taxon>Bacillati</taxon>
        <taxon>Actinomycetota</taxon>
        <taxon>Actinomycetes</taxon>
        <taxon>Micromonosporales</taxon>
        <taxon>Micromonosporaceae</taxon>
        <taxon>Paractinoplanes</taxon>
    </lineage>
</organism>
<reference evidence="1" key="1">
    <citation type="submission" date="2021-01" db="EMBL/GenBank/DDBJ databases">
        <title>Whole genome shotgun sequence of Actinoplanes tereljensis NBRC 105297.</title>
        <authorList>
            <person name="Komaki H."/>
            <person name="Tamura T."/>
        </authorList>
    </citation>
    <scope>NUCLEOTIDE SEQUENCE</scope>
    <source>
        <strain evidence="1">NBRC 105297</strain>
    </source>
</reference>